<evidence type="ECO:0008006" key="8">
    <source>
        <dbReference type="Google" id="ProtNLM"/>
    </source>
</evidence>
<dbReference type="eggNOG" id="COG1286">
    <property type="taxonomic scope" value="Bacteria"/>
</dbReference>
<dbReference type="GO" id="GO:0016020">
    <property type="term" value="C:membrane"/>
    <property type="evidence" value="ECO:0007669"/>
    <property type="project" value="UniProtKB-SubCell"/>
</dbReference>
<dbReference type="EMBL" id="AGEG01000014">
    <property type="protein sequence ID" value="EHR36560.1"/>
    <property type="molecule type" value="Genomic_DNA"/>
</dbReference>
<accession>H3NK43</accession>
<comment type="caution">
    <text evidence="6">The sequence shown here is derived from an EMBL/GenBank/DDBJ whole genome shotgun (WGS) entry which is preliminary data.</text>
</comment>
<feature type="transmembrane region" description="Helical" evidence="5">
    <location>
        <begin position="119"/>
        <end position="140"/>
    </location>
</feature>
<sequence>MLSILVIAILAYGFYAGYRSGLIMQAVRLIGYVITFLLATRYFDVLNHWVEMFVPFPAVQADSQLVLYTEAQSFYLDQAFYKLLTFLIIWLIGWLVTNLLSTLLIKVTYYDVLNLVNRILGGFINLLVVYFIVFMVLYLLSLLPIEFIQQQFVNHPLLFWIVDSSPFLSDFIHQLGLGI</sequence>
<protein>
    <recommendedName>
        <fullName evidence="8">Colicin V production protein</fullName>
    </recommendedName>
</protein>
<dbReference type="HOGENOM" id="CLU_092720_3_0_9"/>
<organism evidence="6 7">
    <name type="scientific">Facklamia languida CCUG 37842</name>
    <dbReference type="NCBI Taxonomy" id="883113"/>
    <lineage>
        <taxon>Bacteria</taxon>
        <taxon>Bacillati</taxon>
        <taxon>Bacillota</taxon>
        <taxon>Bacilli</taxon>
        <taxon>Lactobacillales</taxon>
        <taxon>Aerococcaceae</taxon>
        <taxon>Facklamia</taxon>
    </lineage>
</organism>
<evidence type="ECO:0000256" key="1">
    <source>
        <dbReference type="ARBA" id="ARBA00004141"/>
    </source>
</evidence>
<dbReference type="Proteomes" id="UP000006190">
    <property type="component" value="Unassembled WGS sequence"/>
</dbReference>
<evidence type="ECO:0000256" key="4">
    <source>
        <dbReference type="ARBA" id="ARBA00023136"/>
    </source>
</evidence>
<evidence type="ECO:0000313" key="6">
    <source>
        <dbReference type="EMBL" id="EHR36560.1"/>
    </source>
</evidence>
<evidence type="ECO:0000256" key="3">
    <source>
        <dbReference type="ARBA" id="ARBA00022989"/>
    </source>
</evidence>
<evidence type="ECO:0000313" key="7">
    <source>
        <dbReference type="Proteomes" id="UP000006190"/>
    </source>
</evidence>
<feature type="transmembrane region" description="Helical" evidence="5">
    <location>
        <begin position="83"/>
        <end position="107"/>
    </location>
</feature>
<evidence type="ECO:0000256" key="2">
    <source>
        <dbReference type="ARBA" id="ARBA00022692"/>
    </source>
</evidence>
<keyword evidence="2 5" id="KW-0812">Transmembrane</keyword>
<dbReference type="OrthoDB" id="1809613at2"/>
<name>H3NK43_9LACT</name>
<dbReference type="AlphaFoldDB" id="H3NK43"/>
<keyword evidence="3 5" id="KW-1133">Transmembrane helix</keyword>
<dbReference type="InterPro" id="IPR003825">
    <property type="entry name" value="Colicin-V_CvpA"/>
</dbReference>
<keyword evidence="4 5" id="KW-0472">Membrane</keyword>
<dbReference type="PANTHER" id="PTHR37306">
    <property type="entry name" value="COLICIN V PRODUCTION PROTEIN"/>
    <property type="match status" value="1"/>
</dbReference>
<dbReference type="Pfam" id="PF02674">
    <property type="entry name" value="Colicin_V"/>
    <property type="match status" value="1"/>
</dbReference>
<gene>
    <name evidence="6" type="ORF">HMPREF9708_01232</name>
</gene>
<evidence type="ECO:0000256" key="5">
    <source>
        <dbReference type="SAM" id="Phobius"/>
    </source>
</evidence>
<dbReference type="STRING" id="883113.HMPREF9708_01232"/>
<reference evidence="6 7" key="1">
    <citation type="submission" date="2012-01" db="EMBL/GenBank/DDBJ databases">
        <title>The Genome Sequence of Facklamia languida CCUG 37842.</title>
        <authorList>
            <consortium name="The Broad Institute Genome Sequencing Platform"/>
            <person name="Earl A."/>
            <person name="Ward D."/>
            <person name="Feldgarden M."/>
            <person name="Gevers D."/>
            <person name="Huys G."/>
            <person name="Young S.K."/>
            <person name="Zeng Q."/>
            <person name="Gargeya S."/>
            <person name="Fitzgerald M."/>
            <person name="Haas B."/>
            <person name="Abouelleil A."/>
            <person name="Alvarado L."/>
            <person name="Arachchi H.M."/>
            <person name="Berlin A."/>
            <person name="Chapman S.B."/>
            <person name="Gearin G."/>
            <person name="Goldberg J."/>
            <person name="Griggs A."/>
            <person name="Gujja S."/>
            <person name="Hansen M."/>
            <person name="Heiman D."/>
            <person name="Howarth C."/>
            <person name="Larimer J."/>
            <person name="Lui A."/>
            <person name="MacDonald P.J.P."/>
            <person name="McCowen C."/>
            <person name="Montmayeur A."/>
            <person name="Murphy C."/>
            <person name="Neiman D."/>
            <person name="Pearson M."/>
            <person name="Priest M."/>
            <person name="Roberts A."/>
            <person name="Saif S."/>
            <person name="Shea T."/>
            <person name="Sisk P."/>
            <person name="Stolte C."/>
            <person name="Sykes S."/>
            <person name="Wortman J."/>
            <person name="Nusbaum C."/>
            <person name="Birren B."/>
        </authorList>
    </citation>
    <scope>NUCLEOTIDE SEQUENCE [LARGE SCALE GENOMIC DNA]</scope>
    <source>
        <strain evidence="6 7">CCUG 37842</strain>
    </source>
</reference>
<feature type="transmembrane region" description="Helical" evidence="5">
    <location>
        <begin position="23"/>
        <end position="43"/>
    </location>
</feature>
<dbReference type="PATRIC" id="fig|883113.3.peg.1228"/>
<comment type="subcellular location">
    <subcellularLocation>
        <location evidence="1">Membrane</location>
        <topology evidence="1">Multi-pass membrane protein</topology>
    </subcellularLocation>
</comment>
<keyword evidence="7" id="KW-1185">Reference proteome</keyword>
<proteinExistence type="predicted"/>
<dbReference type="RefSeq" id="WP_006309431.1">
    <property type="nucleotide sequence ID" value="NZ_JH601133.1"/>
</dbReference>
<dbReference type="GO" id="GO:0009403">
    <property type="term" value="P:toxin biosynthetic process"/>
    <property type="evidence" value="ECO:0007669"/>
    <property type="project" value="InterPro"/>
</dbReference>
<dbReference type="PANTHER" id="PTHR37306:SF1">
    <property type="entry name" value="COLICIN V PRODUCTION PROTEIN"/>
    <property type="match status" value="1"/>
</dbReference>